<name>A0ABU6NY86_9BACI</name>
<dbReference type="SMART" id="SM00491">
    <property type="entry name" value="HELICc2"/>
    <property type="match status" value="1"/>
</dbReference>
<accession>A0ABU6NY86</accession>
<dbReference type="GO" id="GO:0003678">
    <property type="term" value="F:DNA helicase activity"/>
    <property type="evidence" value="ECO:0007669"/>
    <property type="project" value="UniProtKB-EC"/>
</dbReference>
<organism evidence="6 7">
    <name type="scientific">Metabacillus fastidiosus</name>
    <dbReference type="NCBI Taxonomy" id="1458"/>
    <lineage>
        <taxon>Bacteria</taxon>
        <taxon>Bacillati</taxon>
        <taxon>Bacillota</taxon>
        <taxon>Bacilli</taxon>
        <taxon>Bacillales</taxon>
        <taxon>Bacillaceae</taxon>
        <taxon>Metabacillus</taxon>
    </lineage>
</organism>
<protein>
    <submittedName>
        <fullName evidence="6">ATP-dependent DNA helicase</fullName>
        <ecNumber evidence="6">3.6.4.12</ecNumber>
    </submittedName>
</protein>
<evidence type="ECO:0000256" key="3">
    <source>
        <dbReference type="ARBA" id="ARBA00022840"/>
    </source>
</evidence>
<dbReference type="InterPro" id="IPR006555">
    <property type="entry name" value="ATP-dep_Helicase_C"/>
</dbReference>
<proteinExistence type="inferred from homology"/>
<dbReference type="SUPFAM" id="SSF52540">
    <property type="entry name" value="P-loop containing nucleoside triphosphate hydrolases"/>
    <property type="match status" value="1"/>
</dbReference>
<dbReference type="InterPro" id="IPR027417">
    <property type="entry name" value="P-loop_NTPase"/>
</dbReference>
<keyword evidence="6" id="KW-0347">Helicase</keyword>
<reference evidence="6 7" key="1">
    <citation type="submission" date="2023-03" db="EMBL/GenBank/DDBJ databases">
        <title>Bacillus Genome Sequencing.</title>
        <authorList>
            <person name="Dunlap C."/>
        </authorList>
    </citation>
    <scope>NUCLEOTIDE SEQUENCE [LARGE SCALE GENOMIC DNA]</scope>
    <source>
        <strain evidence="6 7">NRS-1717</strain>
    </source>
</reference>
<dbReference type="Pfam" id="PF13307">
    <property type="entry name" value="Helicase_C_2"/>
    <property type="match status" value="1"/>
</dbReference>
<keyword evidence="1" id="KW-0547">Nucleotide-binding</keyword>
<dbReference type="InterPro" id="IPR045028">
    <property type="entry name" value="DinG/Rad3-like"/>
</dbReference>
<comment type="similarity">
    <text evidence="4">Belongs to the helicase family. DinG subfamily.</text>
</comment>
<dbReference type="RefSeq" id="WP_328015339.1">
    <property type="nucleotide sequence ID" value="NZ_JARTFS010000009.1"/>
</dbReference>
<dbReference type="Proteomes" id="UP001342826">
    <property type="component" value="Unassembled WGS sequence"/>
</dbReference>
<evidence type="ECO:0000313" key="7">
    <source>
        <dbReference type="Proteomes" id="UP001342826"/>
    </source>
</evidence>
<dbReference type="PANTHER" id="PTHR11472:SF34">
    <property type="entry name" value="REGULATOR OF TELOMERE ELONGATION HELICASE 1"/>
    <property type="match status" value="1"/>
</dbReference>
<gene>
    <name evidence="6" type="ORF">P9271_12230</name>
</gene>
<evidence type="ECO:0000256" key="1">
    <source>
        <dbReference type="ARBA" id="ARBA00022741"/>
    </source>
</evidence>
<dbReference type="EMBL" id="JARTFS010000009">
    <property type="protein sequence ID" value="MED4402083.1"/>
    <property type="molecule type" value="Genomic_DNA"/>
</dbReference>
<keyword evidence="7" id="KW-1185">Reference proteome</keyword>
<keyword evidence="3" id="KW-0067">ATP-binding</keyword>
<sequence>MNSKADVILEIFEEKLGKHYGTSVIRESQVQMALDIGEFLESSKRIMIIEAPVGTGKSLGVLVPALVDRKYSIYNKRSLMYATATINLQGQLMGSEIPLLSSIGLVKYPIIAKGKTHYYCHYRLREQERGKEYSLFSPRDREVLENFYQTSKTGQRSELEGEYGFDIEDEKWKKVELPMNSNCRDCSLSMLCPTIAHRRRFKSPENDVVITNHDQLITSFLTAMDEESIYEPVLQTDMGIVVIDEAHEFLETFIGRLEKTFTISYLKKVEKYIDQDKHKWTKSIHELRKWIETNKENNEKADTGRYMLNDSVLATLKELNQIINDNLFRASLKKAEILDQLSSVLYRFTQTTKYTSWVSLENNMFHVVENNYKEVFRKMLNHIMKVNKVIFMSGTLTVNGDFSYIMNQWDIHPREAMTKILNCPFDYKNQALIYIPEGLGDPNKDEFIGKALEEVYNLLKVTGGRTLLLNTSKHHMDGIYTGIKDKLYDYGIPLYKQGESGVEKLTERFKETEESVLVGSGSFFSGFSIAGTSLTSVIINKLPFPAHNDPIVELISRGIDKNKIFNQVSYPMMVNKLDQAVGRLIRSIEDYGIVTILDERIYTASYGKKIQELLKGHGYILTRSWDEVKSFYVKKLEKGAEAEYKQYSRSSLIMGDQLCKPNKKVIQKEKHIQQKIEQKKGLYISRNITKTQTSFLTKVCRDNEFMIILKGSTELVFKEVCSILYLKDLQVKEIMRDFPYRNDTEKEELSKYLELKGTGRTVEIVHAERMGEKKTKIIKKEQREFLKGLIENEGLNISIERIANNAYISVYKELYNKWKDTQLQYLRKYFPYQDEEEKRELSTYHGGERKRVYPLCVKLGCDGTCSEEQHGKITQYLVDTYKATRVLYMEAKEVHRIQIEPIEILDHAEFRPDELLQTV</sequence>
<feature type="domain" description="Helicase ATP-binding" evidence="5">
    <location>
        <begin position="15"/>
        <end position="310"/>
    </location>
</feature>
<keyword evidence="2 6" id="KW-0378">Hydrolase</keyword>
<dbReference type="PANTHER" id="PTHR11472">
    <property type="entry name" value="DNA REPAIR DEAD HELICASE RAD3/XP-D SUBFAMILY MEMBER"/>
    <property type="match status" value="1"/>
</dbReference>
<comment type="caution">
    <text evidence="6">The sequence shown here is derived from an EMBL/GenBank/DDBJ whole genome shotgun (WGS) entry which is preliminary data.</text>
</comment>
<evidence type="ECO:0000259" key="5">
    <source>
        <dbReference type="PROSITE" id="PS51193"/>
    </source>
</evidence>
<dbReference type="PROSITE" id="PS51193">
    <property type="entry name" value="HELICASE_ATP_BIND_2"/>
    <property type="match status" value="1"/>
</dbReference>
<evidence type="ECO:0000313" key="6">
    <source>
        <dbReference type="EMBL" id="MED4402083.1"/>
    </source>
</evidence>
<dbReference type="EC" id="3.6.4.12" evidence="6"/>
<dbReference type="Gene3D" id="3.40.50.300">
    <property type="entry name" value="P-loop containing nucleotide triphosphate hydrolases"/>
    <property type="match status" value="2"/>
</dbReference>
<dbReference type="InterPro" id="IPR014013">
    <property type="entry name" value="Helic_SF1/SF2_ATP-bd_DinG/Rad3"/>
</dbReference>
<evidence type="ECO:0000256" key="2">
    <source>
        <dbReference type="ARBA" id="ARBA00022801"/>
    </source>
</evidence>
<dbReference type="GO" id="GO:0016787">
    <property type="term" value="F:hydrolase activity"/>
    <property type="evidence" value="ECO:0007669"/>
    <property type="project" value="UniProtKB-KW"/>
</dbReference>
<evidence type="ECO:0000256" key="4">
    <source>
        <dbReference type="ARBA" id="ARBA00038058"/>
    </source>
</evidence>